<feature type="transmembrane region" description="Helical" evidence="5">
    <location>
        <begin position="190"/>
        <end position="212"/>
    </location>
</feature>
<evidence type="ECO:0000313" key="7">
    <source>
        <dbReference type="Proteomes" id="UP000318081"/>
    </source>
</evidence>
<name>A0ABX5XV36_9BACT</name>
<evidence type="ECO:0008006" key="8">
    <source>
        <dbReference type="Google" id="ProtNLM"/>
    </source>
</evidence>
<dbReference type="EMBL" id="CP036432">
    <property type="protein sequence ID" value="QDV85804.1"/>
    <property type="molecule type" value="Genomic_DNA"/>
</dbReference>
<dbReference type="Proteomes" id="UP000318081">
    <property type="component" value="Chromosome"/>
</dbReference>
<accession>A0ABX5XV36</accession>
<sequence length="222" mass="24101">MISRINETDIRQRPIQRLPFTLVALALLIGFGIYGHTHVGPLDTELHHDAGYSTKLLLEGHLHRLLTSILFTAGGWKFYASLTMFAGAVGWVEWSQGTRRAMVTFFGIHLLTLLIVSLGISLPLSAMQTLRGDLLYSIRDVGPSAGYYGCLGFGIASWKKWRTPVLSAVGVVLLSRLAWSAFHLPEDGHLLAADLAHAIAFPAGIIWAALAARGCTDGLNSP</sequence>
<evidence type="ECO:0000256" key="3">
    <source>
        <dbReference type="ARBA" id="ARBA00022989"/>
    </source>
</evidence>
<keyword evidence="7" id="KW-1185">Reference proteome</keyword>
<reference evidence="6 7" key="1">
    <citation type="submission" date="2019-02" db="EMBL/GenBank/DDBJ databases">
        <title>Deep-cultivation of Planctomycetes and their phenomic and genomic characterization uncovers novel biology.</title>
        <authorList>
            <person name="Wiegand S."/>
            <person name="Jogler M."/>
            <person name="Boedeker C."/>
            <person name="Pinto D."/>
            <person name="Vollmers J."/>
            <person name="Rivas-Marin E."/>
            <person name="Kohn T."/>
            <person name="Peeters S.H."/>
            <person name="Heuer A."/>
            <person name="Rast P."/>
            <person name="Oberbeckmann S."/>
            <person name="Bunk B."/>
            <person name="Jeske O."/>
            <person name="Meyerdierks A."/>
            <person name="Storesund J.E."/>
            <person name="Kallscheuer N."/>
            <person name="Luecker S."/>
            <person name="Lage O.M."/>
            <person name="Pohl T."/>
            <person name="Merkel B.J."/>
            <person name="Hornburger P."/>
            <person name="Mueller R.-W."/>
            <person name="Bruemmer F."/>
            <person name="Labrenz M."/>
            <person name="Spormann A.M."/>
            <person name="Op den Camp H."/>
            <person name="Overmann J."/>
            <person name="Amann R."/>
            <person name="Jetten M.S.M."/>
            <person name="Mascher T."/>
            <person name="Medema M.H."/>
            <person name="Devos D.P."/>
            <person name="Kaster A.-K."/>
            <person name="Ovreas L."/>
            <person name="Rohde M."/>
            <person name="Galperin M.Y."/>
            <person name="Jogler C."/>
        </authorList>
    </citation>
    <scope>NUCLEOTIDE SEQUENCE [LARGE SCALE GENOMIC DNA]</scope>
    <source>
        <strain evidence="6 7">TBK1r</strain>
    </source>
</reference>
<evidence type="ECO:0000256" key="1">
    <source>
        <dbReference type="ARBA" id="ARBA00004141"/>
    </source>
</evidence>
<evidence type="ECO:0000256" key="2">
    <source>
        <dbReference type="ARBA" id="ARBA00022692"/>
    </source>
</evidence>
<keyword evidence="2 5" id="KW-0812">Transmembrane</keyword>
<feature type="transmembrane region" description="Helical" evidence="5">
    <location>
        <begin position="20"/>
        <end position="37"/>
    </location>
</feature>
<keyword evidence="3 5" id="KW-1133">Transmembrane helix</keyword>
<proteinExistence type="predicted"/>
<evidence type="ECO:0000256" key="5">
    <source>
        <dbReference type="SAM" id="Phobius"/>
    </source>
</evidence>
<dbReference type="InterPro" id="IPR035952">
    <property type="entry name" value="Rhomboid-like_sf"/>
</dbReference>
<dbReference type="RefSeq" id="WP_145216029.1">
    <property type="nucleotide sequence ID" value="NZ_CP036432.1"/>
</dbReference>
<feature type="transmembrane region" description="Helical" evidence="5">
    <location>
        <begin position="101"/>
        <end position="121"/>
    </location>
</feature>
<evidence type="ECO:0000256" key="4">
    <source>
        <dbReference type="ARBA" id="ARBA00023136"/>
    </source>
</evidence>
<protein>
    <recommendedName>
        <fullName evidence="8">Rhomboid family protein</fullName>
    </recommendedName>
</protein>
<organism evidence="6 7">
    <name type="scientific">Stieleria magnilauensis</name>
    <dbReference type="NCBI Taxonomy" id="2527963"/>
    <lineage>
        <taxon>Bacteria</taxon>
        <taxon>Pseudomonadati</taxon>
        <taxon>Planctomycetota</taxon>
        <taxon>Planctomycetia</taxon>
        <taxon>Pirellulales</taxon>
        <taxon>Pirellulaceae</taxon>
        <taxon>Stieleria</taxon>
    </lineage>
</organism>
<dbReference type="SUPFAM" id="SSF144091">
    <property type="entry name" value="Rhomboid-like"/>
    <property type="match status" value="1"/>
</dbReference>
<gene>
    <name evidence="6" type="ORF">TBK1r_48200</name>
</gene>
<comment type="subcellular location">
    <subcellularLocation>
        <location evidence="1">Membrane</location>
        <topology evidence="1">Multi-pass membrane protein</topology>
    </subcellularLocation>
</comment>
<evidence type="ECO:0000313" key="6">
    <source>
        <dbReference type="EMBL" id="QDV85804.1"/>
    </source>
</evidence>
<feature type="transmembrane region" description="Helical" evidence="5">
    <location>
        <begin position="65"/>
        <end position="89"/>
    </location>
</feature>
<keyword evidence="4 5" id="KW-0472">Membrane</keyword>